<dbReference type="Pfam" id="PF00027">
    <property type="entry name" value="cNMP_binding"/>
    <property type="match status" value="1"/>
</dbReference>
<proteinExistence type="predicted"/>
<dbReference type="SUPFAM" id="SSF51206">
    <property type="entry name" value="cAMP-binding domain-like"/>
    <property type="match status" value="1"/>
</dbReference>
<dbReference type="InterPro" id="IPR000595">
    <property type="entry name" value="cNMP-bd_dom"/>
</dbReference>
<sequence length="255" mass="29787">MNRLPQRIYNENEIIYEANKPVDHEIGIITSGRISIHPVTADSYSNYPMIIGELEKGSLVGETAILNYIYGIKNVRTATVKVLEKTTIERWALPSMPWNEWLESTLFKEKHFVFGNFLIANIYFFAYRNFYICNNATTEYNIQSPLGSSAYKNILQLLNKWQTDCKESIKEYLAPSLKKNNTWIPTVQNDSWLKEIGIAAAFRDLSTELSIRSQINYSSKQMYWNIWQQMQLQIKGINNMFHIRMESLMQVLDML</sequence>
<dbReference type="Proteomes" id="UP000178943">
    <property type="component" value="Unassembled WGS sequence"/>
</dbReference>
<accession>A0A1F5VLE5</accession>
<dbReference type="InterPro" id="IPR014710">
    <property type="entry name" value="RmlC-like_jellyroll"/>
</dbReference>
<comment type="caution">
    <text evidence="2">The sequence shown here is derived from an EMBL/GenBank/DDBJ whole genome shotgun (WGS) entry which is preliminary data.</text>
</comment>
<dbReference type="InterPro" id="IPR018490">
    <property type="entry name" value="cNMP-bd_dom_sf"/>
</dbReference>
<dbReference type="PROSITE" id="PS50042">
    <property type="entry name" value="CNMP_BINDING_3"/>
    <property type="match status" value="1"/>
</dbReference>
<protein>
    <recommendedName>
        <fullName evidence="1">Cyclic nucleotide-binding domain-containing protein</fullName>
    </recommendedName>
</protein>
<gene>
    <name evidence="2" type="ORF">A2Y62_03515</name>
</gene>
<feature type="domain" description="Cyclic nucleotide-binding" evidence="1">
    <location>
        <begin position="28"/>
        <end position="93"/>
    </location>
</feature>
<organism evidence="2 3">
    <name type="scientific">Candidatus Fischerbacteria bacterium RBG_13_37_8</name>
    <dbReference type="NCBI Taxonomy" id="1817863"/>
    <lineage>
        <taxon>Bacteria</taxon>
        <taxon>Candidatus Fischeribacteriota</taxon>
    </lineage>
</organism>
<dbReference type="CDD" id="cd00038">
    <property type="entry name" value="CAP_ED"/>
    <property type="match status" value="1"/>
</dbReference>
<reference evidence="2 3" key="1">
    <citation type="journal article" date="2016" name="Nat. Commun.">
        <title>Thousands of microbial genomes shed light on interconnected biogeochemical processes in an aquifer system.</title>
        <authorList>
            <person name="Anantharaman K."/>
            <person name="Brown C.T."/>
            <person name="Hug L.A."/>
            <person name="Sharon I."/>
            <person name="Castelle C.J."/>
            <person name="Probst A.J."/>
            <person name="Thomas B.C."/>
            <person name="Singh A."/>
            <person name="Wilkins M.J."/>
            <person name="Karaoz U."/>
            <person name="Brodie E.L."/>
            <person name="Williams K.H."/>
            <person name="Hubbard S.S."/>
            <person name="Banfield J.F."/>
        </authorList>
    </citation>
    <scope>NUCLEOTIDE SEQUENCE [LARGE SCALE GENOMIC DNA]</scope>
</reference>
<dbReference type="Gene3D" id="2.60.120.10">
    <property type="entry name" value="Jelly Rolls"/>
    <property type="match status" value="1"/>
</dbReference>
<dbReference type="EMBL" id="MFGW01000148">
    <property type="protein sequence ID" value="OGF63821.1"/>
    <property type="molecule type" value="Genomic_DNA"/>
</dbReference>
<evidence type="ECO:0000313" key="2">
    <source>
        <dbReference type="EMBL" id="OGF63821.1"/>
    </source>
</evidence>
<dbReference type="InterPro" id="IPR018488">
    <property type="entry name" value="cNMP-bd_CS"/>
</dbReference>
<name>A0A1F5VLE5_9BACT</name>
<evidence type="ECO:0000259" key="1">
    <source>
        <dbReference type="PROSITE" id="PS50042"/>
    </source>
</evidence>
<dbReference type="PROSITE" id="PS00889">
    <property type="entry name" value="CNMP_BINDING_2"/>
    <property type="match status" value="1"/>
</dbReference>
<evidence type="ECO:0000313" key="3">
    <source>
        <dbReference type="Proteomes" id="UP000178943"/>
    </source>
</evidence>
<dbReference type="AlphaFoldDB" id="A0A1F5VLE5"/>